<sequence>MDKDIDKVEKETSSSVNNLGKVNKKTKKQSKSDKALHTLEPFAKIKTPFWKVDEAKDIFGMAVPIFVQLLFSVLISQINLVAINHYKDGSYAEASAKAILAYNTLQFIPSLIATGTIIVSGNLIGQGRKDEVSKVVVTGLLVNLAIMVTIFTFVEIFSDQIVKLVEANDGKPIRDLATGEILETNELTYVSTYYRFTNMYLVSMSVFQVFVAGLQAFKKSKIVTIGTICANVLDLVLISIILYATNIPPVYSALVWFCTGVFQIVFMMVMNFKYINFKINRGNQISKIFAIETLRTGLPITIEMGVWNLCNFGTTTAISRLVPSGADNSWIVLHRNANSIGQYSQAFIQAIGTVTAVFVSRKIGERDKQGAYEIAINCWKAAIYATLAANILMMAASYPVLELLGSQGKSWPWGVILLAVFSIKILFDTVNMTLLRALWSVGDLWYPIFVSFITMGIGMVALPYIVVSGLRIMEGWGLIFIYVGIIADPLMRSVVYFFRWTKGKWQKYIHIVE</sequence>
<feature type="transmembrane region" description="Helical" evidence="2">
    <location>
        <begin position="199"/>
        <end position="217"/>
    </location>
</feature>
<dbReference type="OrthoDB" id="387431at2"/>
<gene>
    <name evidence="3" type="ORF">SHELI_v1c02170</name>
</gene>
<feature type="transmembrane region" description="Helical" evidence="2">
    <location>
        <begin position="413"/>
        <end position="432"/>
    </location>
</feature>
<dbReference type="KEGG" id="shj:SHELI_v1c02170"/>
<feature type="transmembrane region" description="Helical" evidence="2">
    <location>
        <begin position="100"/>
        <end position="123"/>
    </location>
</feature>
<evidence type="ECO:0000313" key="3">
    <source>
        <dbReference type="EMBL" id="AOG60172.1"/>
    </source>
</evidence>
<dbReference type="GO" id="GO:0042910">
    <property type="term" value="F:xenobiotic transmembrane transporter activity"/>
    <property type="evidence" value="ECO:0007669"/>
    <property type="project" value="InterPro"/>
</dbReference>
<reference evidence="3 4" key="1">
    <citation type="submission" date="2016-08" db="EMBL/GenBank/DDBJ databases">
        <title>Complete genome sequence of Spiroplasma helicoides TABS-2 (DSM 22551).</title>
        <authorList>
            <person name="Shen W.-Y."/>
            <person name="Lo W.-S."/>
            <person name="Lai Y.-C."/>
            <person name="Kuo C.-H."/>
        </authorList>
    </citation>
    <scope>NUCLEOTIDE SEQUENCE [LARGE SCALE GENOMIC DNA]</scope>
    <source>
        <strain evidence="3 4">TABS-2</strain>
    </source>
</reference>
<feature type="region of interest" description="Disordered" evidence="1">
    <location>
        <begin position="1"/>
        <end position="32"/>
    </location>
</feature>
<feature type="compositionally biased region" description="Basic and acidic residues" evidence="1">
    <location>
        <begin position="1"/>
        <end position="12"/>
    </location>
</feature>
<evidence type="ECO:0000256" key="1">
    <source>
        <dbReference type="SAM" id="MobiDB-lite"/>
    </source>
</evidence>
<evidence type="ECO:0008006" key="5">
    <source>
        <dbReference type="Google" id="ProtNLM"/>
    </source>
</evidence>
<evidence type="ECO:0000256" key="2">
    <source>
        <dbReference type="SAM" id="Phobius"/>
    </source>
</evidence>
<dbReference type="GO" id="GO:0015297">
    <property type="term" value="F:antiporter activity"/>
    <property type="evidence" value="ECO:0007669"/>
    <property type="project" value="InterPro"/>
</dbReference>
<accession>A0A1B3SJR4</accession>
<dbReference type="InterPro" id="IPR002528">
    <property type="entry name" value="MATE_fam"/>
</dbReference>
<feature type="transmembrane region" description="Helical" evidence="2">
    <location>
        <begin position="222"/>
        <end position="244"/>
    </location>
</feature>
<keyword evidence="2" id="KW-1133">Transmembrane helix</keyword>
<feature type="transmembrane region" description="Helical" evidence="2">
    <location>
        <begin position="479"/>
        <end position="498"/>
    </location>
</feature>
<dbReference type="PANTHER" id="PTHR42925">
    <property type="entry name" value="MULTIDRUG AND TOXIN EFFLUX PROTEIN MATE FAMILY"/>
    <property type="match status" value="1"/>
</dbReference>
<keyword evidence="2" id="KW-0472">Membrane</keyword>
<keyword evidence="2" id="KW-0812">Transmembrane</keyword>
<dbReference type="GO" id="GO:0016020">
    <property type="term" value="C:membrane"/>
    <property type="evidence" value="ECO:0007669"/>
    <property type="project" value="InterPro"/>
</dbReference>
<proteinExistence type="predicted"/>
<feature type="transmembrane region" description="Helical" evidence="2">
    <location>
        <begin position="135"/>
        <end position="154"/>
    </location>
</feature>
<keyword evidence="4" id="KW-1185">Reference proteome</keyword>
<dbReference type="RefSeq" id="WP_069115946.1">
    <property type="nucleotide sequence ID" value="NZ_CP017015.1"/>
</dbReference>
<evidence type="ECO:0000313" key="4">
    <source>
        <dbReference type="Proteomes" id="UP000094378"/>
    </source>
</evidence>
<feature type="transmembrane region" description="Helical" evidence="2">
    <location>
        <begin position="444"/>
        <end position="467"/>
    </location>
</feature>
<dbReference type="EMBL" id="CP017015">
    <property type="protein sequence ID" value="AOG60172.1"/>
    <property type="molecule type" value="Genomic_DNA"/>
</dbReference>
<dbReference type="Pfam" id="PF01554">
    <property type="entry name" value="MatE"/>
    <property type="match status" value="2"/>
</dbReference>
<name>A0A1B3SJR4_9MOLU</name>
<feature type="transmembrane region" description="Helical" evidence="2">
    <location>
        <begin position="250"/>
        <end position="272"/>
    </location>
</feature>
<dbReference type="InterPro" id="IPR047135">
    <property type="entry name" value="YsiQ"/>
</dbReference>
<dbReference type="AlphaFoldDB" id="A0A1B3SJR4"/>
<dbReference type="STRING" id="216938.SHELI_v1c02170"/>
<organism evidence="3 4">
    <name type="scientific">Spiroplasma helicoides</name>
    <dbReference type="NCBI Taxonomy" id="216938"/>
    <lineage>
        <taxon>Bacteria</taxon>
        <taxon>Bacillati</taxon>
        <taxon>Mycoplasmatota</taxon>
        <taxon>Mollicutes</taxon>
        <taxon>Entomoplasmatales</taxon>
        <taxon>Spiroplasmataceae</taxon>
        <taxon>Spiroplasma</taxon>
    </lineage>
</organism>
<dbReference type="PANTHER" id="PTHR42925:SF1">
    <property type="entry name" value="VIRULENCE FACTOR MVIN"/>
    <property type="match status" value="1"/>
</dbReference>
<dbReference type="Proteomes" id="UP000094378">
    <property type="component" value="Chromosome"/>
</dbReference>
<feature type="transmembrane region" description="Helical" evidence="2">
    <location>
        <begin position="381"/>
        <end position="401"/>
    </location>
</feature>
<protein>
    <recommendedName>
        <fullName evidence="5">MATE efflux family protein</fullName>
    </recommendedName>
</protein>
<feature type="transmembrane region" description="Helical" evidence="2">
    <location>
        <begin position="58"/>
        <end position="80"/>
    </location>
</feature>